<gene>
    <name evidence="1" type="ORF">G6O67_005795</name>
</gene>
<comment type="caution">
    <text evidence="1">The sequence shown here is derived from an EMBL/GenBank/DDBJ whole genome shotgun (WGS) entry which is preliminary data.</text>
</comment>
<evidence type="ECO:0000313" key="2">
    <source>
        <dbReference type="Proteomes" id="UP000557566"/>
    </source>
</evidence>
<sequence>MCGYTVHDASNAGSFHCPALYLASYAHKEQADKADKNWQGYEISRKTADVFFNLIEFHRTLQLPLPSFRSLPLVLPRPLPRPVLTTHALGALSPRRRLAVSHSIFFF</sequence>
<dbReference type="EMBL" id="JAAVMX010000006">
    <property type="protein sequence ID" value="KAF4507127.1"/>
    <property type="molecule type" value="Genomic_DNA"/>
</dbReference>
<keyword evidence="2" id="KW-1185">Reference proteome</keyword>
<organism evidence="1 2">
    <name type="scientific">Ophiocordyceps sinensis</name>
    <dbReference type="NCBI Taxonomy" id="72228"/>
    <lineage>
        <taxon>Eukaryota</taxon>
        <taxon>Fungi</taxon>
        <taxon>Dikarya</taxon>
        <taxon>Ascomycota</taxon>
        <taxon>Pezizomycotina</taxon>
        <taxon>Sordariomycetes</taxon>
        <taxon>Hypocreomycetidae</taxon>
        <taxon>Hypocreales</taxon>
        <taxon>Ophiocordycipitaceae</taxon>
        <taxon>Ophiocordyceps</taxon>
    </lineage>
</organism>
<evidence type="ECO:0000313" key="1">
    <source>
        <dbReference type="EMBL" id="KAF4507127.1"/>
    </source>
</evidence>
<protein>
    <submittedName>
        <fullName evidence="1">Uncharacterized protein</fullName>
    </submittedName>
</protein>
<dbReference type="Proteomes" id="UP000557566">
    <property type="component" value="Unassembled WGS sequence"/>
</dbReference>
<dbReference type="AlphaFoldDB" id="A0A8H4PLR6"/>
<proteinExistence type="predicted"/>
<name>A0A8H4PLR6_9HYPO</name>
<reference evidence="1 2" key="1">
    <citation type="journal article" date="2020" name="Genome Biol. Evol.">
        <title>A new high-quality draft genome assembly of the Chinese cordyceps Ophiocordyceps sinensis.</title>
        <authorList>
            <person name="Shu R."/>
            <person name="Zhang J."/>
            <person name="Meng Q."/>
            <person name="Zhang H."/>
            <person name="Zhou G."/>
            <person name="Li M."/>
            <person name="Wu P."/>
            <person name="Zhao Y."/>
            <person name="Chen C."/>
            <person name="Qin Q."/>
        </authorList>
    </citation>
    <scope>NUCLEOTIDE SEQUENCE [LARGE SCALE GENOMIC DNA]</scope>
    <source>
        <strain evidence="1 2">IOZ07</strain>
    </source>
</reference>
<accession>A0A8H4PLR6</accession>